<feature type="domain" description="Lon N-terminal" evidence="1">
    <location>
        <begin position="1"/>
        <end position="190"/>
    </location>
</feature>
<dbReference type="GO" id="GO:0008233">
    <property type="term" value="F:peptidase activity"/>
    <property type="evidence" value="ECO:0007669"/>
    <property type="project" value="UniProtKB-KW"/>
</dbReference>
<accession>A0A031FZM9</accession>
<dbReference type="InterPro" id="IPR003111">
    <property type="entry name" value="Lon_prtase_N"/>
</dbReference>
<dbReference type="AlphaFoldDB" id="A0A031FZM9"/>
<dbReference type="SUPFAM" id="SSF88697">
    <property type="entry name" value="PUA domain-like"/>
    <property type="match status" value="1"/>
</dbReference>
<comment type="caution">
    <text evidence="2">The sequence shown here is derived from an EMBL/GenBank/DDBJ whole genome shotgun (WGS) entry which is preliminary data.</text>
</comment>
<sequence length="208" mass="22782">MFPLGSVLFPHSPLVLRIFEPRYLTMVGRLLDEDDPSFGVVLIERGLESGGGDERASLGTMARIVKVEAGSADLFVVAVGGERIAVDRWRDDDPHPIADVSPLPPLVWDEALSSLRREAERVVRRVATLASVLDEARWDPDTEVSDDPVEAAWQLAAIAPLGDYDRFRLLGAANLQELLTTLTELCLEEEPVLVARAADTVDPEDDDA</sequence>
<dbReference type="PROSITE" id="PS51787">
    <property type="entry name" value="LON_N"/>
    <property type="match status" value="1"/>
</dbReference>
<dbReference type="eggNOG" id="COG2802">
    <property type="taxonomic scope" value="Bacteria"/>
</dbReference>
<gene>
    <name evidence="2" type="ORF">BW34_00312</name>
</gene>
<organism evidence="2 3">
    <name type="scientific">Microbacterium oleivorans</name>
    <dbReference type="NCBI Taxonomy" id="273677"/>
    <lineage>
        <taxon>Bacteria</taxon>
        <taxon>Bacillati</taxon>
        <taxon>Actinomycetota</taxon>
        <taxon>Actinomycetes</taxon>
        <taxon>Micrococcales</taxon>
        <taxon>Microbacteriaceae</taxon>
        <taxon>Microbacterium</taxon>
    </lineage>
</organism>
<name>A0A031FZM9_9MICO</name>
<dbReference type="InterPro" id="IPR046336">
    <property type="entry name" value="Lon_prtase_N_sf"/>
</dbReference>
<dbReference type="PATRIC" id="fig|273677.3.peg.304"/>
<keyword evidence="2" id="KW-0378">Hydrolase</keyword>
<dbReference type="Gene3D" id="2.30.130.40">
    <property type="entry name" value="LON domain-like"/>
    <property type="match status" value="1"/>
</dbReference>
<protein>
    <submittedName>
        <fullName evidence="2">ATP-dependent protease La domain protein</fullName>
    </submittedName>
</protein>
<dbReference type="PANTHER" id="PTHR46732:SF8">
    <property type="entry name" value="ATP-DEPENDENT PROTEASE LA (LON) DOMAIN PROTEIN"/>
    <property type="match status" value="1"/>
</dbReference>
<dbReference type="SMART" id="SM00464">
    <property type="entry name" value="LON"/>
    <property type="match status" value="1"/>
</dbReference>
<evidence type="ECO:0000259" key="1">
    <source>
        <dbReference type="PROSITE" id="PS51787"/>
    </source>
</evidence>
<dbReference type="Pfam" id="PF02190">
    <property type="entry name" value="LON_substr_bdg"/>
    <property type="match status" value="1"/>
</dbReference>
<dbReference type="GO" id="GO:0006508">
    <property type="term" value="P:proteolysis"/>
    <property type="evidence" value="ECO:0007669"/>
    <property type="project" value="UniProtKB-KW"/>
</dbReference>
<dbReference type="PANTHER" id="PTHR46732">
    <property type="entry name" value="ATP-DEPENDENT PROTEASE LA (LON) DOMAIN PROTEIN"/>
    <property type="match status" value="1"/>
</dbReference>
<proteinExistence type="predicted"/>
<keyword evidence="3" id="KW-1185">Reference proteome</keyword>
<reference evidence="2 3" key="1">
    <citation type="submission" date="2014-03" db="EMBL/GenBank/DDBJ databases">
        <title>Draft Genome Sequences of 13 Willow Endophytes.</title>
        <authorList>
            <person name="Gan H.Y."/>
            <person name="Gan H.M."/>
            <person name="Savka M.A."/>
            <person name="Hudson A.O."/>
        </authorList>
    </citation>
    <scope>NUCLEOTIDE SEQUENCE [LARGE SCALE GENOMIC DNA]</scope>
    <source>
        <strain evidence="2 3">RIT293</strain>
    </source>
</reference>
<evidence type="ECO:0000313" key="3">
    <source>
        <dbReference type="Proteomes" id="UP000024001"/>
    </source>
</evidence>
<evidence type="ECO:0000313" key="2">
    <source>
        <dbReference type="EMBL" id="EZP29692.1"/>
    </source>
</evidence>
<dbReference type="Proteomes" id="UP000024001">
    <property type="component" value="Unassembled WGS sequence"/>
</dbReference>
<dbReference type="EMBL" id="JFYO01000001">
    <property type="protein sequence ID" value="EZP29692.1"/>
    <property type="molecule type" value="Genomic_DNA"/>
</dbReference>
<dbReference type="InterPro" id="IPR015947">
    <property type="entry name" value="PUA-like_sf"/>
</dbReference>
<keyword evidence="2" id="KW-0645">Protease</keyword>